<dbReference type="InterPro" id="IPR058678">
    <property type="entry name" value="ARM_PUB"/>
</dbReference>
<dbReference type="AlphaFoldDB" id="A0A2U1KR39"/>
<dbReference type="PANTHER" id="PTHR23315">
    <property type="entry name" value="U BOX DOMAIN-CONTAINING"/>
    <property type="match status" value="1"/>
</dbReference>
<feature type="repeat" description="ARM" evidence="3">
    <location>
        <begin position="94"/>
        <end position="137"/>
    </location>
</feature>
<dbReference type="InterPro" id="IPR011989">
    <property type="entry name" value="ARM-like"/>
</dbReference>
<keyword evidence="6" id="KW-1185">Reference proteome</keyword>
<dbReference type="InterPro" id="IPR016024">
    <property type="entry name" value="ARM-type_fold"/>
</dbReference>
<protein>
    <submittedName>
        <fullName evidence="5">ARM repeat superfamily protein</fullName>
    </submittedName>
</protein>
<dbReference type="Pfam" id="PF25598">
    <property type="entry name" value="ARM_PUB"/>
    <property type="match status" value="1"/>
</dbReference>
<organism evidence="5 6">
    <name type="scientific">Artemisia annua</name>
    <name type="common">Sweet wormwood</name>
    <dbReference type="NCBI Taxonomy" id="35608"/>
    <lineage>
        <taxon>Eukaryota</taxon>
        <taxon>Viridiplantae</taxon>
        <taxon>Streptophyta</taxon>
        <taxon>Embryophyta</taxon>
        <taxon>Tracheophyta</taxon>
        <taxon>Spermatophyta</taxon>
        <taxon>Magnoliopsida</taxon>
        <taxon>eudicotyledons</taxon>
        <taxon>Gunneridae</taxon>
        <taxon>Pentapetalae</taxon>
        <taxon>asterids</taxon>
        <taxon>campanulids</taxon>
        <taxon>Asterales</taxon>
        <taxon>Asteraceae</taxon>
        <taxon>Asteroideae</taxon>
        <taxon>Anthemideae</taxon>
        <taxon>Artemisiinae</taxon>
        <taxon>Artemisia</taxon>
    </lineage>
</organism>
<dbReference type="SMART" id="SM00185">
    <property type="entry name" value="ARM"/>
    <property type="match status" value="4"/>
</dbReference>
<dbReference type="OrthoDB" id="7537227at2759"/>
<name>A0A2U1KR39_ARTAN</name>
<dbReference type="PANTHER" id="PTHR23315:SF256">
    <property type="entry name" value="ARM REPEAT SUPERFAMILY PROTEIN"/>
    <property type="match status" value="1"/>
</dbReference>
<evidence type="ECO:0000313" key="6">
    <source>
        <dbReference type="Proteomes" id="UP000245207"/>
    </source>
</evidence>
<dbReference type="PROSITE" id="PS50176">
    <property type="entry name" value="ARM_REPEAT"/>
    <property type="match status" value="1"/>
</dbReference>
<evidence type="ECO:0000256" key="3">
    <source>
        <dbReference type="PROSITE-ProRule" id="PRU00259"/>
    </source>
</evidence>
<evidence type="ECO:0000259" key="4">
    <source>
        <dbReference type="Pfam" id="PF25598"/>
    </source>
</evidence>
<dbReference type="SUPFAM" id="SSF48371">
    <property type="entry name" value="ARM repeat"/>
    <property type="match status" value="1"/>
</dbReference>
<comment type="caution">
    <text evidence="5">The sequence shown here is derived from an EMBL/GenBank/DDBJ whole genome shotgun (WGS) entry which is preliminary data.</text>
</comment>
<evidence type="ECO:0000256" key="2">
    <source>
        <dbReference type="ARBA" id="ARBA00022786"/>
    </source>
</evidence>
<reference evidence="5 6" key="1">
    <citation type="journal article" date="2018" name="Mol. Plant">
        <title>The genome of Artemisia annua provides insight into the evolution of Asteraceae family and artemisinin biosynthesis.</title>
        <authorList>
            <person name="Shen Q."/>
            <person name="Zhang L."/>
            <person name="Liao Z."/>
            <person name="Wang S."/>
            <person name="Yan T."/>
            <person name="Shi P."/>
            <person name="Liu M."/>
            <person name="Fu X."/>
            <person name="Pan Q."/>
            <person name="Wang Y."/>
            <person name="Lv Z."/>
            <person name="Lu X."/>
            <person name="Zhang F."/>
            <person name="Jiang W."/>
            <person name="Ma Y."/>
            <person name="Chen M."/>
            <person name="Hao X."/>
            <person name="Li L."/>
            <person name="Tang Y."/>
            <person name="Lv G."/>
            <person name="Zhou Y."/>
            <person name="Sun X."/>
            <person name="Brodelius P.E."/>
            <person name="Rose J.K.C."/>
            <person name="Tang K."/>
        </authorList>
    </citation>
    <scope>NUCLEOTIDE SEQUENCE [LARGE SCALE GENOMIC DNA]</scope>
    <source>
        <strain evidence="6">cv. Huhao1</strain>
        <tissue evidence="5">Leaf</tissue>
    </source>
</reference>
<sequence>MEEVDCIVLISDKLKNGDDLEMKIEAAREIRSMIRNRNNSGEQIRSKFGGAGVIKPLVGMLSLENDDAVEVSLLALLNLASKNKRNKEEIVTYGAISSLVNILKFQNTSNLGELAIAAILTLSASSNNKAAIVNSEAIPLLIQIISSGTIQGRADAVNALHNLATSKQEPTIILDTIATSPLIGILKECKKYSKFAERATALIEIISKSQEGINAITNAEDGILTLVETVEGGSLVSKEHALSVLLTLCISSRSKYRELILNEGAIPGLLRLTIDGTHQGQSKAKMLLGLLRDSPSEKKLSQSVLEKMVQEIAARVNKSERRRAETAKKLMQDLVQRRMARV</sequence>
<gene>
    <name evidence="5" type="ORF">CTI12_AA573600</name>
</gene>
<keyword evidence="1" id="KW-0677">Repeat</keyword>
<dbReference type="InterPro" id="IPR000225">
    <property type="entry name" value="Armadillo"/>
</dbReference>
<accession>A0A2U1KR39</accession>
<keyword evidence="2" id="KW-0833">Ubl conjugation pathway</keyword>
<dbReference type="STRING" id="35608.A0A2U1KR39"/>
<proteinExistence type="predicted"/>
<feature type="domain" description="U-box" evidence="4">
    <location>
        <begin position="155"/>
        <end position="297"/>
    </location>
</feature>
<dbReference type="Proteomes" id="UP000245207">
    <property type="component" value="Unassembled WGS sequence"/>
</dbReference>
<dbReference type="EMBL" id="PKPP01014854">
    <property type="protein sequence ID" value="PWA39196.1"/>
    <property type="molecule type" value="Genomic_DNA"/>
</dbReference>
<dbReference type="Gene3D" id="1.25.10.10">
    <property type="entry name" value="Leucine-rich Repeat Variant"/>
    <property type="match status" value="3"/>
</dbReference>
<evidence type="ECO:0000313" key="5">
    <source>
        <dbReference type="EMBL" id="PWA39196.1"/>
    </source>
</evidence>
<evidence type="ECO:0000256" key="1">
    <source>
        <dbReference type="ARBA" id="ARBA00022737"/>
    </source>
</evidence>